<proteinExistence type="predicted"/>
<dbReference type="AlphaFoldDB" id="A0A2P2PYV6"/>
<evidence type="ECO:0000313" key="1">
    <source>
        <dbReference type="EMBL" id="MBX59833.1"/>
    </source>
</evidence>
<accession>A0A2P2PYV6</accession>
<name>A0A2P2PYV6_RHIMU</name>
<organism evidence="1">
    <name type="scientific">Rhizophora mucronata</name>
    <name type="common">Asiatic mangrove</name>
    <dbReference type="NCBI Taxonomy" id="61149"/>
    <lineage>
        <taxon>Eukaryota</taxon>
        <taxon>Viridiplantae</taxon>
        <taxon>Streptophyta</taxon>
        <taxon>Embryophyta</taxon>
        <taxon>Tracheophyta</taxon>
        <taxon>Spermatophyta</taxon>
        <taxon>Magnoliopsida</taxon>
        <taxon>eudicotyledons</taxon>
        <taxon>Gunneridae</taxon>
        <taxon>Pentapetalae</taxon>
        <taxon>rosids</taxon>
        <taxon>fabids</taxon>
        <taxon>Malpighiales</taxon>
        <taxon>Rhizophoraceae</taxon>
        <taxon>Rhizophora</taxon>
    </lineage>
</organism>
<dbReference type="EMBL" id="GGEC01079349">
    <property type="protein sequence ID" value="MBX59833.1"/>
    <property type="molecule type" value="Transcribed_RNA"/>
</dbReference>
<reference evidence="1" key="1">
    <citation type="submission" date="2018-02" db="EMBL/GenBank/DDBJ databases">
        <title>Rhizophora mucronata_Transcriptome.</title>
        <authorList>
            <person name="Meera S.P."/>
            <person name="Sreeshan A."/>
            <person name="Augustine A."/>
        </authorList>
    </citation>
    <scope>NUCLEOTIDE SEQUENCE</scope>
    <source>
        <tissue evidence="1">Leaf</tissue>
    </source>
</reference>
<sequence>MKCIGSQHKICEIGKNRRILVKYLWVKVKASSKVLLLTLFRIVQAKREDQPGTYNTKDLTQRQIPCNPIQVPYQTF</sequence>
<protein>
    <submittedName>
        <fullName evidence="1">Uncharacterized protein</fullName>
    </submittedName>
</protein>